<evidence type="ECO:0000259" key="4">
    <source>
        <dbReference type="Pfam" id="PF07883"/>
    </source>
</evidence>
<dbReference type="KEGG" id="sch:Sphch_3357"/>
<evidence type="ECO:0000256" key="3">
    <source>
        <dbReference type="NCBIfam" id="TIGR02272"/>
    </source>
</evidence>
<dbReference type="InterPro" id="IPR011051">
    <property type="entry name" value="RmlC_Cupin_sf"/>
</dbReference>
<dbReference type="NCBIfam" id="TIGR02272">
    <property type="entry name" value="gentisate_1_2"/>
    <property type="match status" value="1"/>
</dbReference>
<reference evidence="5 6" key="1">
    <citation type="submission" date="2011-05" db="EMBL/GenBank/DDBJ databases">
        <title>Complete sequence of chromosome 2 of Sphingobium chlorophenolicum L-1.</title>
        <authorList>
            <consortium name="US DOE Joint Genome Institute"/>
            <person name="Lucas S."/>
            <person name="Han J."/>
            <person name="Lapidus A."/>
            <person name="Cheng J.-F."/>
            <person name="Goodwin L."/>
            <person name="Pitluck S."/>
            <person name="Peters L."/>
            <person name="Daligault H."/>
            <person name="Han C."/>
            <person name="Tapia R."/>
            <person name="Land M."/>
            <person name="Hauser L."/>
            <person name="Kyrpides N."/>
            <person name="Ivanova N."/>
            <person name="Pagani I."/>
            <person name="Turner P."/>
            <person name="Copley S."/>
            <person name="Woyke T."/>
        </authorList>
    </citation>
    <scope>NUCLEOTIDE SEQUENCE [LARGE SCALE GENOMIC DNA]</scope>
    <source>
        <strain evidence="5 6">L-1</strain>
    </source>
</reference>
<keyword evidence="6" id="KW-1185">Reference proteome</keyword>
<dbReference type="CDD" id="cd02216">
    <property type="entry name" value="cupin_GDO-like_N"/>
    <property type="match status" value="1"/>
</dbReference>
<dbReference type="Gene3D" id="2.60.120.10">
    <property type="entry name" value="Jelly Rolls"/>
    <property type="match status" value="1"/>
</dbReference>
<name>F6F3E1_SPHCR</name>
<dbReference type="RefSeq" id="WP_013849183.1">
    <property type="nucleotide sequence ID" value="NC_015594.1"/>
</dbReference>
<sequence length="356" mass="39863">MPDTQRRQPPLANDQRAQLETLYEEMRPRHLYPLWEVLSALVTHEPQTRAVPAKWAYGDVRGYLMRAGDLISAEQAERRVLILENPGLPGESAITPRLYAGLQLVLPGEVAPCHRHSQSALRFIMEGDGAYTAVDGEKAFMKQFDLILTPNWRWHDHGNPSNNPIIWLDGLDIPTIRALDAQFAERLGQPSHPESEPAGSNRAKFGRGLRPLRAGSVRAEIPREPLFHYPYADWSASLEALAASELPDPHIGHALEFLNPTTGGAVMPTISAHVRLLPAGFETRVRRSTESAVFTVIEGAGDVQIGDETYTLSPRDMVVVPSWAATRWRADTKLVLFTYTDRVVQEKLCLYREHCE</sequence>
<dbReference type="InterPro" id="IPR014710">
    <property type="entry name" value="RmlC-like_jellyroll"/>
</dbReference>
<evidence type="ECO:0000313" key="6">
    <source>
        <dbReference type="Proteomes" id="UP000007150"/>
    </source>
</evidence>
<keyword evidence="2" id="KW-0560">Oxidoreductase</keyword>
<dbReference type="PANTHER" id="PTHR41517:SF1">
    <property type="entry name" value="CUPIN"/>
    <property type="match status" value="1"/>
</dbReference>
<dbReference type="InterPro" id="IPR047183">
    <property type="entry name" value="GDO-like"/>
</dbReference>
<dbReference type="CDD" id="cd06992">
    <property type="entry name" value="cupin_GDO-like_C"/>
    <property type="match status" value="1"/>
</dbReference>
<keyword evidence="1 5" id="KW-0223">Dioxygenase</keyword>
<dbReference type="SUPFAM" id="SSF51182">
    <property type="entry name" value="RmlC-like cupins"/>
    <property type="match status" value="1"/>
</dbReference>
<dbReference type="InterPro" id="IPR013096">
    <property type="entry name" value="Cupin_2"/>
</dbReference>
<proteinExistence type="predicted"/>
<feature type="domain" description="Cupin type-2" evidence="4">
    <location>
        <begin position="102"/>
        <end position="169"/>
    </location>
</feature>
<dbReference type="PANTHER" id="PTHR41517">
    <property type="entry name" value="1,2-DIOXYGENASE PROTEIN-RELATED"/>
    <property type="match status" value="1"/>
</dbReference>
<accession>F6F3E1</accession>
<dbReference type="AlphaFoldDB" id="F6F3E1"/>
<feature type="domain" description="Cupin type-2" evidence="4">
    <location>
        <begin position="274"/>
        <end position="332"/>
    </location>
</feature>
<protein>
    <recommendedName>
        <fullName evidence="3">Gentisate 1,2-dioxygenase</fullName>
        <ecNumber evidence="3">1.13.11.4</ecNumber>
    </recommendedName>
</protein>
<dbReference type="EC" id="1.13.11.4" evidence="3"/>
<organism evidence="5 6">
    <name type="scientific">Sphingobium chlorophenolicum L-1</name>
    <dbReference type="NCBI Taxonomy" id="690566"/>
    <lineage>
        <taxon>Bacteria</taxon>
        <taxon>Pseudomonadati</taxon>
        <taxon>Pseudomonadota</taxon>
        <taxon>Alphaproteobacteria</taxon>
        <taxon>Sphingomonadales</taxon>
        <taxon>Sphingomonadaceae</taxon>
        <taxon>Sphingobium</taxon>
    </lineage>
</organism>
<dbReference type="Proteomes" id="UP000007150">
    <property type="component" value="Chromosome 2"/>
</dbReference>
<dbReference type="EMBL" id="CP002799">
    <property type="protein sequence ID" value="AEG50953.1"/>
    <property type="molecule type" value="Genomic_DNA"/>
</dbReference>
<dbReference type="Pfam" id="PF07883">
    <property type="entry name" value="Cupin_2"/>
    <property type="match status" value="2"/>
</dbReference>
<evidence type="ECO:0000256" key="1">
    <source>
        <dbReference type="ARBA" id="ARBA00022964"/>
    </source>
</evidence>
<evidence type="ECO:0000256" key="2">
    <source>
        <dbReference type="ARBA" id="ARBA00023002"/>
    </source>
</evidence>
<dbReference type="GO" id="GO:0047922">
    <property type="term" value="F:gentisate 1,2-dioxygenase activity"/>
    <property type="evidence" value="ECO:0007669"/>
    <property type="project" value="UniProtKB-UniRule"/>
</dbReference>
<evidence type="ECO:0000313" key="5">
    <source>
        <dbReference type="EMBL" id="AEG50953.1"/>
    </source>
</evidence>
<gene>
    <name evidence="5" type="ORF">Sphch_3357</name>
</gene>
<dbReference type="STRING" id="690566.Sphch_3357"/>
<dbReference type="InterPro" id="IPR011960">
    <property type="entry name" value="Gentisate_dOase"/>
</dbReference>
<dbReference type="HOGENOM" id="CLU_060572_0_0_5"/>